<protein>
    <submittedName>
        <fullName evidence="1">Uncharacterized protein</fullName>
    </submittedName>
</protein>
<organism evidence="1 2">
    <name type="scientific">Anisodus acutangulus</name>
    <dbReference type="NCBI Taxonomy" id="402998"/>
    <lineage>
        <taxon>Eukaryota</taxon>
        <taxon>Viridiplantae</taxon>
        <taxon>Streptophyta</taxon>
        <taxon>Embryophyta</taxon>
        <taxon>Tracheophyta</taxon>
        <taxon>Spermatophyta</taxon>
        <taxon>Magnoliopsida</taxon>
        <taxon>eudicotyledons</taxon>
        <taxon>Gunneridae</taxon>
        <taxon>Pentapetalae</taxon>
        <taxon>asterids</taxon>
        <taxon>lamiids</taxon>
        <taxon>Solanales</taxon>
        <taxon>Solanaceae</taxon>
        <taxon>Solanoideae</taxon>
        <taxon>Hyoscyameae</taxon>
        <taxon>Anisodus</taxon>
    </lineage>
</organism>
<comment type="caution">
    <text evidence="1">The sequence shown here is derived from an EMBL/GenBank/DDBJ whole genome shotgun (WGS) entry which is preliminary data.</text>
</comment>
<name>A0A9Q1L4T7_9SOLA</name>
<sequence>MLRIKVMSTSVTFKLVSRDFYGLLSIYVLFDSVNFDLVNALDGSPLSDPSHVTNVDGSFSRFPDQIDDPSCMTLPLNDPAHVLIGNVVGEEVDSVMANEDQSPDGRIIDVLAQLNGKDDIEEIRDVAQNENETANEEVV</sequence>
<dbReference type="Proteomes" id="UP001152561">
    <property type="component" value="Unassembled WGS sequence"/>
</dbReference>
<reference evidence="2" key="1">
    <citation type="journal article" date="2023" name="Proc. Natl. Acad. Sci. U.S.A.">
        <title>Genomic and structural basis for evolution of tropane alkaloid biosynthesis.</title>
        <authorList>
            <person name="Wanga Y.-J."/>
            <person name="Taina T."/>
            <person name="Yua J.-Y."/>
            <person name="Lia J."/>
            <person name="Xua B."/>
            <person name="Chenc J."/>
            <person name="D'Auriad J.C."/>
            <person name="Huanga J.-P."/>
            <person name="Huanga S.-X."/>
        </authorList>
    </citation>
    <scope>NUCLEOTIDE SEQUENCE [LARGE SCALE GENOMIC DNA]</scope>
    <source>
        <strain evidence="2">cv. KIB-2019</strain>
    </source>
</reference>
<accession>A0A9Q1L4T7</accession>
<evidence type="ECO:0000313" key="2">
    <source>
        <dbReference type="Proteomes" id="UP001152561"/>
    </source>
</evidence>
<proteinExistence type="predicted"/>
<gene>
    <name evidence="1" type="ORF">K7X08_035797</name>
</gene>
<dbReference type="EMBL" id="JAJAGQ010000022">
    <property type="protein sequence ID" value="KAJ8528962.1"/>
    <property type="molecule type" value="Genomic_DNA"/>
</dbReference>
<evidence type="ECO:0000313" key="1">
    <source>
        <dbReference type="EMBL" id="KAJ8528962.1"/>
    </source>
</evidence>
<keyword evidence="2" id="KW-1185">Reference proteome</keyword>
<dbReference type="AlphaFoldDB" id="A0A9Q1L4T7"/>